<dbReference type="PANTHER" id="PTHR47505">
    <property type="entry name" value="DNA UTILIZATION PROTEIN YHGH"/>
    <property type="match status" value="1"/>
</dbReference>
<evidence type="ECO:0000313" key="4">
    <source>
        <dbReference type="Proteomes" id="UP001500280"/>
    </source>
</evidence>
<protein>
    <recommendedName>
        <fullName evidence="2">Phosphoribosyltransferase domain-containing protein</fullName>
    </recommendedName>
</protein>
<accession>A0ABN2IP10</accession>
<dbReference type="PANTHER" id="PTHR47505:SF1">
    <property type="entry name" value="DNA UTILIZATION PROTEIN YHGH"/>
    <property type="match status" value="1"/>
</dbReference>
<comment type="similarity">
    <text evidence="1">Belongs to the ComF/GntX family.</text>
</comment>
<dbReference type="InterPro" id="IPR029057">
    <property type="entry name" value="PRTase-like"/>
</dbReference>
<evidence type="ECO:0000313" key="3">
    <source>
        <dbReference type="EMBL" id="GAA1708705.1"/>
    </source>
</evidence>
<dbReference type="SUPFAM" id="SSF53271">
    <property type="entry name" value="PRTase-like"/>
    <property type="match status" value="1"/>
</dbReference>
<keyword evidence="4" id="KW-1185">Reference proteome</keyword>
<sequence length="276" mass="29462">MSAIPPQRLMSNRGGGCVEEVQIVSAPPNEHVLRVRAPVGVADQILLLDPSYAGTILQTGRLVLRGKGLSVGTPINELLGTLQGVLTVPAAGGVDYALALDWTKQPVDGQAPHSWPNTRIGDLVHRGKYWYKGSESSSQLRQVGRALTDELVTLINQHPLLRHANVVAAPPGHDAKVLSFGARLAASVASRREVHFEAVRSLSAFRTQAKELELADRAGVIHGQFACDGDLRGADVVIVDDLYSSGTTVGETARVLRLAGARRVAVLCAVRTLKSR</sequence>
<dbReference type="InterPro" id="IPR051910">
    <property type="entry name" value="ComF/GntX_DNA_util-trans"/>
</dbReference>
<evidence type="ECO:0000259" key="2">
    <source>
        <dbReference type="Pfam" id="PF00156"/>
    </source>
</evidence>
<dbReference type="CDD" id="cd06223">
    <property type="entry name" value="PRTases_typeI"/>
    <property type="match status" value="1"/>
</dbReference>
<dbReference type="Gene3D" id="3.40.50.2020">
    <property type="match status" value="1"/>
</dbReference>
<evidence type="ECO:0000256" key="1">
    <source>
        <dbReference type="ARBA" id="ARBA00008007"/>
    </source>
</evidence>
<dbReference type="Pfam" id="PF00156">
    <property type="entry name" value="Pribosyltran"/>
    <property type="match status" value="1"/>
</dbReference>
<dbReference type="RefSeq" id="WP_344160732.1">
    <property type="nucleotide sequence ID" value="NZ_BAAANF010000022.1"/>
</dbReference>
<comment type="caution">
    <text evidence="3">The sequence shown here is derived from an EMBL/GenBank/DDBJ whole genome shotgun (WGS) entry which is preliminary data.</text>
</comment>
<feature type="domain" description="Phosphoribosyltransferase" evidence="2">
    <location>
        <begin position="226"/>
        <end position="271"/>
    </location>
</feature>
<dbReference type="EMBL" id="BAAANF010000022">
    <property type="protein sequence ID" value="GAA1708705.1"/>
    <property type="molecule type" value="Genomic_DNA"/>
</dbReference>
<gene>
    <name evidence="3" type="ORF">GCM10009745_65720</name>
</gene>
<dbReference type="InterPro" id="IPR000836">
    <property type="entry name" value="PRTase_dom"/>
</dbReference>
<reference evidence="3 4" key="1">
    <citation type="journal article" date="2019" name="Int. J. Syst. Evol. Microbiol.">
        <title>The Global Catalogue of Microorganisms (GCM) 10K type strain sequencing project: providing services to taxonomists for standard genome sequencing and annotation.</title>
        <authorList>
            <consortium name="The Broad Institute Genomics Platform"/>
            <consortium name="The Broad Institute Genome Sequencing Center for Infectious Disease"/>
            <person name="Wu L."/>
            <person name="Ma J."/>
        </authorList>
    </citation>
    <scope>NUCLEOTIDE SEQUENCE [LARGE SCALE GENOMIC DNA]</scope>
    <source>
        <strain evidence="3 4">JCM 14307</strain>
    </source>
</reference>
<proteinExistence type="inferred from homology"/>
<name>A0ABN2IP10_9ACTN</name>
<dbReference type="Proteomes" id="UP001500280">
    <property type="component" value="Unassembled WGS sequence"/>
</dbReference>
<organism evidence="3 4">
    <name type="scientific">Kribbella yunnanensis</name>
    <dbReference type="NCBI Taxonomy" id="190194"/>
    <lineage>
        <taxon>Bacteria</taxon>
        <taxon>Bacillati</taxon>
        <taxon>Actinomycetota</taxon>
        <taxon>Actinomycetes</taxon>
        <taxon>Propionibacteriales</taxon>
        <taxon>Kribbellaceae</taxon>
        <taxon>Kribbella</taxon>
    </lineage>
</organism>